<dbReference type="Pfam" id="PF19102">
    <property type="entry name" value="DUF5789"/>
    <property type="match status" value="1"/>
</dbReference>
<evidence type="ECO:0000313" key="1">
    <source>
        <dbReference type="EMBL" id="SFG13189.1"/>
    </source>
</evidence>
<dbReference type="OrthoDB" id="227978at2157"/>
<proteinExistence type="predicted"/>
<dbReference type="STRING" id="553467.SAMN04488063_1519"/>
<sequence>MTEDVKLSRVESRLRELSYPISRSEAAAECSDVELQLADGEANLGAVIADTGSESFDGPNELYEEVQNALPIEALGEPGQSDGDA</sequence>
<keyword evidence="2" id="KW-1185">Reference proteome</keyword>
<gene>
    <name evidence="1" type="ORF">SAMN04488063_1519</name>
</gene>
<evidence type="ECO:0008006" key="3">
    <source>
        <dbReference type="Google" id="ProtNLM"/>
    </source>
</evidence>
<dbReference type="AlphaFoldDB" id="A0A1I2PDL1"/>
<dbReference type="InterPro" id="IPR043899">
    <property type="entry name" value="DUF5789"/>
</dbReference>
<dbReference type="EMBL" id="FOOQ01000001">
    <property type="protein sequence ID" value="SFG13189.1"/>
    <property type="molecule type" value="Genomic_DNA"/>
</dbReference>
<dbReference type="Proteomes" id="UP000198876">
    <property type="component" value="Unassembled WGS sequence"/>
</dbReference>
<organism evidence="1 2">
    <name type="scientific">Halopelagius inordinatus</name>
    <dbReference type="NCBI Taxonomy" id="553467"/>
    <lineage>
        <taxon>Archaea</taxon>
        <taxon>Methanobacteriati</taxon>
        <taxon>Methanobacteriota</taxon>
        <taxon>Stenosarchaea group</taxon>
        <taxon>Halobacteria</taxon>
        <taxon>Halobacteriales</taxon>
        <taxon>Haloferacaceae</taxon>
    </lineage>
</organism>
<evidence type="ECO:0000313" key="2">
    <source>
        <dbReference type="Proteomes" id="UP000198876"/>
    </source>
</evidence>
<protein>
    <recommendedName>
        <fullName evidence="3">DUF2795 domain-containing protein</fullName>
    </recommendedName>
</protein>
<dbReference type="RefSeq" id="WP_092890627.1">
    <property type="nucleotide sequence ID" value="NZ_FOOQ01000001.1"/>
</dbReference>
<name>A0A1I2PDL1_9EURY</name>
<accession>A0A1I2PDL1</accession>
<reference evidence="2" key="1">
    <citation type="submission" date="2016-10" db="EMBL/GenBank/DDBJ databases">
        <authorList>
            <person name="Varghese N."/>
            <person name="Submissions S."/>
        </authorList>
    </citation>
    <scope>NUCLEOTIDE SEQUENCE [LARGE SCALE GENOMIC DNA]</scope>
    <source>
        <strain evidence="2">CGMCC 1.7739</strain>
    </source>
</reference>